<evidence type="ECO:0000256" key="1">
    <source>
        <dbReference type="ARBA" id="ARBA00004496"/>
    </source>
</evidence>
<evidence type="ECO:0000313" key="15">
    <source>
        <dbReference type="Proteomes" id="UP000095255"/>
    </source>
</evidence>
<comment type="function">
    <text evidence="13">Endonuclease that resolves Holliday junction intermediates in genetic recombination. Cleaves mobile four-strand junctions by introducing symmetrical nicks in paired strands. Promotes annealing of linear ssDNA with homologous dsDNA. Required for DNA repair, homologous recombination and chromosome segregation.</text>
</comment>
<evidence type="ECO:0000256" key="11">
    <source>
        <dbReference type="ARBA" id="ARBA00023447"/>
    </source>
</evidence>
<proteinExistence type="inferred from homology"/>
<dbReference type="STRING" id="1390249.BHU72_11920"/>
<keyword evidence="7 13" id="KW-0378">Hydrolase</keyword>
<feature type="binding site" evidence="13">
    <location>
        <position position="57"/>
    </location>
    <ligand>
        <name>Mg(2+)</name>
        <dbReference type="ChEBI" id="CHEBI:18420"/>
    </ligand>
</feature>
<dbReference type="GO" id="GO:0006281">
    <property type="term" value="P:DNA repair"/>
    <property type="evidence" value="ECO:0007669"/>
    <property type="project" value="UniProtKB-UniRule"/>
</dbReference>
<comment type="subcellular location">
    <subcellularLocation>
        <location evidence="1 13">Cytoplasm</location>
    </subcellularLocation>
</comment>
<keyword evidence="3 13" id="KW-0540">Nuclease</keyword>
<dbReference type="InterPro" id="IPR004612">
    <property type="entry name" value="Resolv_RecU"/>
</dbReference>
<dbReference type="Pfam" id="PF03838">
    <property type="entry name" value="RecU"/>
    <property type="match status" value="1"/>
</dbReference>
<organism evidence="14 15">
    <name type="scientific">Desulfuribacillus stibiiarsenatis</name>
    <dbReference type="NCBI Taxonomy" id="1390249"/>
    <lineage>
        <taxon>Bacteria</taxon>
        <taxon>Bacillati</taxon>
        <taxon>Bacillota</taxon>
        <taxon>Desulfuribacillia</taxon>
        <taxon>Desulfuribacillales</taxon>
        <taxon>Desulfuribacillaceae</taxon>
        <taxon>Desulfuribacillus</taxon>
    </lineage>
</organism>
<keyword evidence="4 13" id="KW-0479">Metal-binding</keyword>
<keyword evidence="6 13" id="KW-0227">DNA damage</keyword>
<evidence type="ECO:0000256" key="3">
    <source>
        <dbReference type="ARBA" id="ARBA00022722"/>
    </source>
</evidence>
<sequence>MNSFANRGMSFEALIEYTNKLYEQTGRAIVTKRPTPVKVLKLVNGRIKDGWFEKPSTVDYEGTFQGRSVNFEAKSTKELTRFDLKNIHDHQVQHLKKCHEHGGISFILVEFRTQRKTFLMQYETFAGYWSRRVRGGTKSISFDEFEHTAYEVPRGKVPVDYLSVVQKIWELREVS</sequence>
<dbReference type="CDD" id="cd22354">
    <property type="entry name" value="RecU-like"/>
    <property type="match status" value="1"/>
</dbReference>
<evidence type="ECO:0000256" key="9">
    <source>
        <dbReference type="ARBA" id="ARBA00023172"/>
    </source>
</evidence>
<dbReference type="OrthoDB" id="9783592at2"/>
<comment type="similarity">
    <text evidence="11 13">Belongs to the RecU family.</text>
</comment>
<evidence type="ECO:0000256" key="8">
    <source>
        <dbReference type="ARBA" id="ARBA00022842"/>
    </source>
</evidence>
<comment type="caution">
    <text evidence="14">The sequence shown here is derived from an EMBL/GenBank/DDBJ whole genome shotgun (WGS) entry which is preliminary data.</text>
</comment>
<feature type="site" description="Transition state stabilizer" evidence="13">
    <location>
        <position position="74"/>
    </location>
</feature>
<comment type="cofactor">
    <cofactor evidence="13">
        <name>Mg(2+)</name>
        <dbReference type="ChEBI" id="CHEBI:18420"/>
    </cofactor>
    <text evidence="13">Binds 1 Mg(2+) ion per subunit.</text>
</comment>
<gene>
    <name evidence="13" type="primary">recU</name>
    <name evidence="14" type="ORF">BHU72_11920</name>
</gene>
<feature type="binding site" evidence="13">
    <location>
        <position position="72"/>
    </location>
    <ligand>
        <name>Mg(2+)</name>
        <dbReference type="ChEBI" id="CHEBI:18420"/>
    </ligand>
</feature>
<dbReference type="GO" id="GO:0003676">
    <property type="term" value="F:nucleic acid binding"/>
    <property type="evidence" value="ECO:0007669"/>
    <property type="project" value="InterPro"/>
</dbReference>
<evidence type="ECO:0000313" key="14">
    <source>
        <dbReference type="EMBL" id="OEH86236.1"/>
    </source>
</evidence>
<dbReference type="GO" id="GO:0008821">
    <property type="term" value="F:crossover junction DNA endonuclease activity"/>
    <property type="evidence" value="ECO:0007669"/>
    <property type="project" value="UniProtKB-EC"/>
</dbReference>
<dbReference type="InterPro" id="IPR011856">
    <property type="entry name" value="tRNA_endonuc-like_dom_sf"/>
</dbReference>
<reference evidence="14 15" key="1">
    <citation type="submission" date="2016-09" db="EMBL/GenBank/DDBJ databases">
        <title>Desulfuribacillus arsenicus sp. nov., an obligately anaerobic, dissimilatory arsenic- and antimonate-reducing bacterium isolated from anoxic sediments.</title>
        <authorList>
            <person name="Abin C.A."/>
            <person name="Hollibaugh J.T."/>
        </authorList>
    </citation>
    <scope>NUCLEOTIDE SEQUENCE [LARGE SCALE GENOMIC DNA]</scope>
    <source>
        <strain evidence="14 15">MLFW-2</strain>
    </source>
</reference>
<dbReference type="SUPFAM" id="SSF52980">
    <property type="entry name" value="Restriction endonuclease-like"/>
    <property type="match status" value="1"/>
</dbReference>
<dbReference type="GO" id="GO:0000287">
    <property type="term" value="F:magnesium ion binding"/>
    <property type="evidence" value="ECO:0007669"/>
    <property type="project" value="UniProtKB-UniRule"/>
</dbReference>
<accession>A0A1E5L7Y0</accession>
<evidence type="ECO:0000256" key="10">
    <source>
        <dbReference type="ARBA" id="ARBA00023204"/>
    </source>
</evidence>
<dbReference type="PIRSF" id="PIRSF037785">
    <property type="entry name" value="RecU"/>
    <property type="match status" value="1"/>
</dbReference>
<protein>
    <recommendedName>
        <fullName evidence="12 13">Holliday junction resolvase RecU</fullName>
        <ecNumber evidence="13">3.1.21.10</ecNumber>
    </recommendedName>
    <alternativeName>
        <fullName evidence="13">Recombination protein U homolog</fullName>
    </alternativeName>
</protein>
<keyword evidence="8 13" id="KW-0460">Magnesium</keyword>
<feature type="binding site" evidence="13">
    <location>
        <position position="91"/>
    </location>
    <ligand>
        <name>Mg(2+)</name>
        <dbReference type="ChEBI" id="CHEBI:18420"/>
    </ligand>
</feature>
<dbReference type="GO" id="GO:0007059">
    <property type="term" value="P:chromosome segregation"/>
    <property type="evidence" value="ECO:0007669"/>
    <property type="project" value="UniProtKB-UniRule"/>
</dbReference>
<evidence type="ECO:0000256" key="5">
    <source>
        <dbReference type="ARBA" id="ARBA00022759"/>
    </source>
</evidence>
<dbReference type="EMBL" id="MJAT01000006">
    <property type="protein sequence ID" value="OEH86236.1"/>
    <property type="molecule type" value="Genomic_DNA"/>
</dbReference>
<dbReference type="EC" id="3.1.21.10" evidence="13"/>
<keyword evidence="10 13" id="KW-0234">DNA repair</keyword>
<dbReference type="HAMAP" id="MF_00130">
    <property type="entry name" value="RecU"/>
    <property type="match status" value="1"/>
</dbReference>
<evidence type="ECO:0000256" key="7">
    <source>
        <dbReference type="ARBA" id="ARBA00022801"/>
    </source>
</evidence>
<keyword evidence="9 13" id="KW-0233">DNA recombination</keyword>
<evidence type="ECO:0000256" key="12">
    <source>
        <dbReference type="ARBA" id="ARBA00029523"/>
    </source>
</evidence>
<dbReference type="GO" id="GO:0006310">
    <property type="term" value="P:DNA recombination"/>
    <property type="evidence" value="ECO:0007669"/>
    <property type="project" value="UniProtKB-UniRule"/>
</dbReference>
<evidence type="ECO:0000256" key="13">
    <source>
        <dbReference type="HAMAP-Rule" id="MF_00130"/>
    </source>
</evidence>
<name>A0A1E5L7Y0_9FIRM</name>
<keyword evidence="5 13" id="KW-0255">Endonuclease</keyword>
<evidence type="ECO:0000256" key="6">
    <source>
        <dbReference type="ARBA" id="ARBA00022763"/>
    </source>
</evidence>
<dbReference type="GO" id="GO:0005737">
    <property type="term" value="C:cytoplasm"/>
    <property type="evidence" value="ECO:0007669"/>
    <property type="project" value="UniProtKB-SubCell"/>
</dbReference>
<dbReference type="Gene3D" id="3.40.1350.10">
    <property type="match status" value="1"/>
</dbReference>
<evidence type="ECO:0000256" key="2">
    <source>
        <dbReference type="ARBA" id="ARBA00022490"/>
    </source>
</evidence>
<dbReference type="InterPro" id="IPR011335">
    <property type="entry name" value="Restrct_endonuc-II-like"/>
</dbReference>
<feature type="binding site" evidence="13">
    <location>
        <position position="59"/>
    </location>
    <ligand>
        <name>Mg(2+)</name>
        <dbReference type="ChEBI" id="CHEBI:18420"/>
    </ligand>
</feature>
<evidence type="ECO:0000256" key="4">
    <source>
        <dbReference type="ARBA" id="ARBA00022723"/>
    </source>
</evidence>
<dbReference type="Proteomes" id="UP000095255">
    <property type="component" value="Unassembled WGS sequence"/>
</dbReference>
<keyword evidence="15" id="KW-1185">Reference proteome</keyword>
<keyword evidence="2 13" id="KW-0963">Cytoplasm</keyword>
<comment type="catalytic activity">
    <reaction evidence="13">
        <text>Endonucleolytic cleavage at a junction such as a reciprocal single-stranded crossover between two homologous DNA duplexes (Holliday junction).</text>
        <dbReference type="EC" id="3.1.21.10"/>
    </reaction>
</comment>
<dbReference type="AlphaFoldDB" id="A0A1E5L7Y0"/>